<feature type="domain" description="Amidohydrolase-related" evidence="8">
    <location>
        <begin position="66"/>
        <end position="389"/>
    </location>
</feature>
<feature type="binding site" evidence="7">
    <location>
        <position position="245"/>
    </location>
    <ligand>
        <name>Fe(3+)</name>
        <dbReference type="ChEBI" id="CHEBI:29034"/>
    </ligand>
</feature>
<feature type="binding site" evidence="7">
    <location>
        <position position="325"/>
    </location>
    <ligand>
        <name>4-imidazolone-5-propanoate</name>
        <dbReference type="ChEBI" id="CHEBI:77893"/>
    </ligand>
</feature>
<dbReference type="RefSeq" id="WP_171469963.1">
    <property type="nucleotide sequence ID" value="NZ_CP053452.2"/>
</dbReference>
<dbReference type="InterPro" id="IPR006680">
    <property type="entry name" value="Amidohydro-rel"/>
</dbReference>
<evidence type="ECO:0000256" key="5">
    <source>
        <dbReference type="ARBA" id="ARBA00022833"/>
    </source>
</evidence>
<feature type="binding site" evidence="7">
    <location>
        <position position="77"/>
    </location>
    <ligand>
        <name>Fe(3+)</name>
        <dbReference type="ChEBI" id="CHEBI:29034"/>
    </ligand>
</feature>
<evidence type="ECO:0000313" key="9">
    <source>
        <dbReference type="EMBL" id="QJW93843.1"/>
    </source>
</evidence>
<feature type="binding site" evidence="7">
    <location>
        <position position="147"/>
    </location>
    <ligand>
        <name>N-formimidoyl-L-glutamate</name>
        <dbReference type="ChEBI" id="CHEBI:58928"/>
    </ligand>
</feature>
<dbReference type="PANTHER" id="PTHR42752:SF1">
    <property type="entry name" value="IMIDAZOLONEPROPIONASE-RELATED"/>
    <property type="match status" value="1"/>
</dbReference>
<dbReference type="InterPro" id="IPR011059">
    <property type="entry name" value="Metal-dep_hydrolase_composite"/>
</dbReference>
<dbReference type="Proteomes" id="UP000503447">
    <property type="component" value="Chromosome"/>
</dbReference>
<dbReference type="KEGG" id="ftj:FTUN_1355"/>
<dbReference type="NCBIfam" id="TIGR01224">
    <property type="entry name" value="hutI"/>
    <property type="match status" value="1"/>
</dbReference>
<dbReference type="EMBL" id="CP053452">
    <property type="protein sequence ID" value="QJW93843.1"/>
    <property type="molecule type" value="Genomic_DNA"/>
</dbReference>
<evidence type="ECO:0000256" key="3">
    <source>
        <dbReference type="ARBA" id="ARBA00022801"/>
    </source>
</evidence>
<dbReference type="GO" id="GO:0050480">
    <property type="term" value="F:imidazolonepropionase activity"/>
    <property type="evidence" value="ECO:0007669"/>
    <property type="project" value="UniProtKB-UniRule"/>
</dbReference>
<dbReference type="SUPFAM" id="SSF51556">
    <property type="entry name" value="Metallo-dependent hydrolases"/>
    <property type="match status" value="1"/>
</dbReference>
<feature type="binding site" evidence="7">
    <location>
        <position position="77"/>
    </location>
    <ligand>
        <name>Zn(2+)</name>
        <dbReference type="ChEBI" id="CHEBI:29105"/>
    </ligand>
</feature>
<evidence type="ECO:0000256" key="7">
    <source>
        <dbReference type="HAMAP-Rule" id="MF_00372"/>
    </source>
</evidence>
<feature type="binding site" evidence="7">
    <location>
        <position position="320"/>
    </location>
    <ligand>
        <name>Zn(2+)</name>
        <dbReference type="ChEBI" id="CHEBI:29105"/>
    </ligand>
</feature>
<dbReference type="UniPathway" id="UPA00379">
    <property type="reaction ID" value="UER00551"/>
</dbReference>
<evidence type="ECO:0000256" key="1">
    <source>
        <dbReference type="ARBA" id="ARBA00012864"/>
    </source>
</evidence>
<dbReference type="Pfam" id="PF01979">
    <property type="entry name" value="Amidohydro_1"/>
    <property type="match status" value="1"/>
</dbReference>
<keyword evidence="6 7" id="KW-0408">Iron</keyword>
<dbReference type="SUPFAM" id="SSF51338">
    <property type="entry name" value="Composite domain of metallo-dependent hydrolases"/>
    <property type="match status" value="1"/>
</dbReference>
<gene>
    <name evidence="7" type="primary">hutI</name>
    <name evidence="9" type="ORF">FTUN_1355</name>
</gene>
<dbReference type="Gene3D" id="2.30.40.10">
    <property type="entry name" value="Urease, subunit C, domain 1"/>
    <property type="match status" value="1"/>
</dbReference>
<dbReference type="CDD" id="cd01296">
    <property type="entry name" value="Imidazolone-5PH"/>
    <property type="match status" value="1"/>
</dbReference>
<feature type="binding site" evidence="7">
    <location>
        <position position="320"/>
    </location>
    <ligand>
        <name>Fe(3+)</name>
        <dbReference type="ChEBI" id="CHEBI:29034"/>
    </ligand>
</feature>
<comment type="cofactor">
    <cofactor evidence="7">
        <name>Zn(2+)</name>
        <dbReference type="ChEBI" id="CHEBI:29105"/>
    </cofactor>
    <cofactor evidence="7">
        <name>Fe(3+)</name>
        <dbReference type="ChEBI" id="CHEBI:29034"/>
    </cofactor>
    <text evidence="7">Binds 1 zinc or iron ion per subunit.</text>
</comment>
<comment type="similarity">
    <text evidence="7">Belongs to the metallo-dependent hydrolases superfamily. HutI family.</text>
</comment>
<organism evidence="9 10">
    <name type="scientific">Frigoriglobus tundricola</name>
    <dbReference type="NCBI Taxonomy" id="2774151"/>
    <lineage>
        <taxon>Bacteria</taxon>
        <taxon>Pseudomonadati</taxon>
        <taxon>Planctomycetota</taxon>
        <taxon>Planctomycetia</taxon>
        <taxon>Gemmatales</taxon>
        <taxon>Gemmataceae</taxon>
        <taxon>Frigoriglobus</taxon>
    </lineage>
</organism>
<keyword evidence="5 7" id="KW-0862">Zinc</keyword>
<feature type="binding site" evidence="7">
    <location>
        <position position="75"/>
    </location>
    <ligand>
        <name>Fe(3+)</name>
        <dbReference type="ChEBI" id="CHEBI:29034"/>
    </ligand>
</feature>
<dbReference type="PANTHER" id="PTHR42752">
    <property type="entry name" value="IMIDAZOLONEPROPIONASE"/>
    <property type="match status" value="1"/>
</dbReference>
<dbReference type="HAMAP" id="MF_00372">
    <property type="entry name" value="HutI"/>
    <property type="match status" value="1"/>
</dbReference>
<evidence type="ECO:0000256" key="6">
    <source>
        <dbReference type="ARBA" id="ARBA00023004"/>
    </source>
</evidence>
<sequence length="410" mass="43369">MERNSFDHVWINARLATFDPRVPGACGLLEGHVLAVRGETIAAVFPADSAEMCGYRGGITDCGGKLVTPGFIDCHTHLVWGGSRAAEWEMRLRGVPYTEIAKAGGGILSTVRATRTRSEDELLHAALPRLNALVAEGVTCVEIKSGYGLTLADELKMLRVAKKLRDVAAVEVSATLLAAHAVPPEFAGRADDYVSLIVNEMIPAVAKEQLADAVDVFCESIAFTPAQCDRIFSAAKAHGLAVKGHVEQLTNSHGAELVARYGGWSADHLEFLDDAGVAAMAKAGTVAVLLPGAFYFLREKQKPPVEQLRAAGVAMAIASDLNPGTSPFASLRLAMNMACVLYGFSPAEALAGVTREAAKALGRGGHLGTLEAGKRADFLVWDVQHPAEIVCQLGVTPLVSRVVRGKSSHA</sequence>
<dbReference type="EC" id="3.5.2.7" evidence="1 7"/>
<keyword evidence="7" id="KW-0963">Cytoplasm</keyword>
<evidence type="ECO:0000256" key="4">
    <source>
        <dbReference type="ARBA" id="ARBA00022808"/>
    </source>
</evidence>
<dbReference type="GO" id="GO:0019556">
    <property type="term" value="P:L-histidine catabolic process to glutamate and formamide"/>
    <property type="evidence" value="ECO:0007669"/>
    <property type="project" value="UniProtKB-UniRule"/>
</dbReference>
<comment type="function">
    <text evidence="7">Catalyzes the hydrolytic cleavage of the carbon-nitrogen bond in imidazolone-5-propanoate to yield N-formimidoyl-L-glutamate. It is the third step in the universal histidine degradation pathway.</text>
</comment>
<dbReference type="Gene3D" id="3.20.20.140">
    <property type="entry name" value="Metal-dependent hydrolases"/>
    <property type="match status" value="1"/>
</dbReference>
<dbReference type="FunFam" id="3.20.20.140:FF:000007">
    <property type="entry name" value="Imidazolonepropionase"/>
    <property type="match status" value="1"/>
</dbReference>
<evidence type="ECO:0000313" key="10">
    <source>
        <dbReference type="Proteomes" id="UP000503447"/>
    </source>
</evidence>
<keyword evidence="3 7" id="KW-0378">Hydrolase</keyword>
<dbReference type="AlphaFoldDB" id="A0A6M5YKP0"/>
<dbReference type="GO" id="GO:0019557">
    <property type="term" value="P:L-histidine catabolic process to glutamate and formate"/>
    <property type="evidence" value="ECO:0007669"/>
    <property type="project" value="UniProtKB-UniPathway"/>
</dbReference>
<keyword evidence="10" id="KW-1185">Reference proteome</keyword>
<feature type="binding site" evidence="7">
    <location>
        <position position="84"/>
    </location>
    <ligand>
        <name>4-imidazolone-5-propanoate</name>
        <dbReference type="ChEBI" id="CHEBI:77893"/>
    </ligand>
</feature>
<comment type="subcellular location">
    <subcellularLocation>
        <location evidence="7">Cytoplasm</location>
    </subcellularLocation>
</comment>
<dbReference type="GO" id="GO:0008270">
    <property type="term" value="F:zinc ion binding"/>
    <property type="evidence" value="ECO:0007669"/>
    <property type="project" value="UniProtKB-UniRule"/>
</dbReference>
<reference evidence="10" key="1">
    <citation type="submission" date="2020-05" db="EMBL/GenBank/DDBJ databases">
        <title>Frigoriglobus tundricola gen. nov., sp. nov., a psychrotolerant cellulolytic planctomycete of the family Gemmataceae with two divergent copies of 16S rRNA gene.</title>
        <authorList>
            <person name="Kulichevskaya I.S."/>
            <person name="Ivanova A.A."/>
            <person name="Naumoff D.G."/>
            <person name="Beletsky A.V."/>
            <person name="Rijpstra W.I.C."/>
            <person name="Sinninghe Damste J.S."/>
            <person name="Mardanov A.V."/>
            <person name="Ravin N.V."/>
            <person name="Dedysh S.N."/>
        </authorList>
    </citation>
    <scope>NUCLEOTIDE SEQUENCE [LARGE SCALE GENOMIC DNA]</scope>
    <source>
        <strain evidence="10">PL17</strain>
    </source>
</reference>
<dbReference type="InterPro" id="IPR032466">
    <property type="entry name" value="Metal_Hydrolase"/>
</dbReference>
<name>A0A6M5YKP0_9BACT</name>
<accession>A0A6M5YKP0</accession>
<feature type="binding site" evidence="7">
    <location>
        <position position="75"/>
    </location>
    <ligand>
        <name>Zn(2+)</name>
        <dbReference type="ChEBI" id="CHEBI:29105"/>
    </ligand>
</feature>
<feature type="binding site" evidence="7">
    <location>
        <position position="180"/>
    </location>
    <ligand>
        <name>4-imidazolone-5-propanoate</name>
        <dbReference type="ChEBI" id="CHEBI:77893"/>
    </ligand>
</feature>
<keyword evidence="4 7" id="KW-0369">Histidine metabolism</keyword>
<dbReference type="InterPro" id="IPR005920">
    <property type="entry name" value="HutI"/>
</dbReference>
<feature type="binding site" evidence="7">
    <location>
        <position position="147"/>
    </location>
    <ligand>
        <name>4-imidazolone-5-propanoate</name>
        <dbReference type="ChEBI" id="CHEBI:77893"/>
    </ligand>
</feature>
<feature type="binding site" evidence="7">
    <location>
        <position position="245"/>
    </location>
    <ligand>
        <name>Zn(2+)</name>
        <dbReference type="ChEBI" id="CHEBI:29105"/>
    </ligand>
</feature>
<feature type="binding site" evidence="7">
    <location>
        <position position="324"/>
    </location>
    <ligand>
        <name>N-formimidoyl-L-glutamate</name>
        <dbReference type="ChEBI" id="CHEBI:58928"/>
    </ligand>
</feature>
<keyword evidence="2 7" id="KW-0479">Metal-binding</keyword>
<comment type="pathway">
    <text evidence="7">Amino-acid degradation; L-histidine degradation into L-glutamate; N-formimidoyl-L-glutamate from L-histidine: step 3/3.</text>
</comment>
<evidence type="ECO:0000259" key="8">
    <source>
        <dbReference type="Pfam" id="PF01979"/>
    </source>
</evidence>
<protein>
    <recommendedName>
        <fullName evidence="1 7">Imidazolonepropionase</fullName>
        <ecNumber evidence="1 7">3.5.2.7</ecNumber>
    </recommendedName>
    <alternativeName>
        <fullName evidence="7">Imidazolone-5-propionate hydrolase</fullName>
    </alternativeName>
</protein>
<comment type="catalytic activity">
    <reaction evidence="7">
        <text>4-imidazolone-5-propanoate + H2O = N-formimidoyl-L-glutamate</text>
        <dbReference type="Rhea" id="RHEA:23660"/>
        <dbReference type="ChEBI" id="CHEBI:15377"/>
        <dbReference type="ChEBI" id="CHEBI:58928"/>
        <dbReference type="ChEBI" id="CHEBI:77893"/>
        <dbReference type="EC" id="3.5.2.7"/>
    </reaction>
</comment>
<dbReference type="GO" id="GO:0005506">
    <property type="term" value="F:iron ion binding"/>
    <property type="evidence" value="ECO:0007669"/>
    <property type="project" value="UniProtKB-UniRule"/>
</dbReference>
<evidence type="ECO:0000256" key="2">
    <source>
        <dbReference type="ARBA" id="ARBA00022723"/>
    </source>
</evidence>
<dbReference type="GO" id="GO:0005737">
    <property type="term" value="C:cytoplasm"/>
    <property type="evidence" value="ECO:0007669"/>
    <property type="project" value="UniProtKB-SubCell"/>
</dbReference>
<feature type="binding site" evidence="7">
    <location>
        <position position="248"/>
    </location>
    <ligand>
        <name>4-imidazolone-5-propanoate</name>
        <dbReference type="ChEBI" id="CHEBI:77893"/>
    </ligand>
</feature>
<feature type="binding site" evidence="7">
    <location>
        <position position="322"/>
    </location>
    <ligand>
        <name>N-formimidoyl-L-glutamate</name>
        <dbReference type="ChEBI" id="CHEBI:58928"/>
    </ligand>
</feature>
<proteinExistence type="inferred from homology"/>